<keyword evidence="2" id="KW-1185">Reference proteome</keyword>
<dbReference type="AlphaFoldDB" id="A0A6A5Z1N7"/>
<protein>
    <submittedName>
        <fullName evidence="1">Uncharacterized protein</fullName>
    </submittedName>
</protein>
<evidence type="ECO:0000313" key="1">
    <source>
        <dbReference type="EMBL" id="KAF2112767.1"/>
    </source>
</evidence>
<dbReference type="PROSITE" id="PS51257">
    <property type="entry name" value="PROKAR_LIPOPROTEIN"/>
    <property type="match status" value="1"/>
</dbReference>
<name>A0A6A5Z1N7_9PLEO</name>
<evidence type="ECO:0000313" key="2">
    <source>
        <dbReference type="Proteomes" id="UP000799770"/>
    </source>
</evidence>
<proteinExistence type="predicted"/>
<gene>
    <name evidence="1" type="ORF">BDV96DRAFT_157144</name>
</gene>
<accession>A0A6A5Z1N7</accession>
<dbReference type="EMBL" id="ML977330">
    <property type="protein sequence ID" value="KAF2112767.1"/>
    <property type="molecule type" value="Genomic_DNA"/>
</dbReference>
<organism evidence="1 2">
    <name type="scientific">Lophiotrema nucula</name>
    <dbReference type="NCBI Taxonomy" id="690887"/>
    <lineage>
        <taxon>Eukaryota</taxon>
        <taxon>Fungi</taxon>
        <taxon>Dikarya</taxon>
        <taxon>Ascomycota</taxon>
        <taxon>Pezizomycotina</taxon>
        <taxon>Dothideomycetes</taxon>
        <taxon>Pleosporomycetidae</taxon>
        <taxon>Pleosporales</taxon>
        <taxon>Lophiotremataceae</taxon>
        <taxon>Lophiotrema</taxon>
    </lineage>
</organism>
<sequence length="186" mass="20750">MTFGRTASVDLVSHSGTTGSCAGKGGGRGRKRRTGTVYYRGSYESNEGLINDTYIACRNVKLTHMLFACEYHIRRPVQARTSVRPPASGCCSVATRGLSRPNLPIYQHFSSFGSRLRPTESRDARTRRTVEELGIQSANVARRRSPNMPKSGVKDVRLRDAENERGSVEPGERLGHLWDWRHRTSA</sequence>
<dbReference type="Proteomes" id="UP000799770">
    <property type="component" value="Unassembled WGS sequence"/>
</dbReference>
<reference evidence="1" key="1">
    <citation type="journal article" date="2020" name="Stud. Mycol.">
        <title>101 Dothideomycetes genomes: a test case for predicting lifestyles and emergence of pathogens.</title>
        <authorList>
            <person name="Haridas S."/>
            <person name="Albert R."/>
            <person name="Binder M."/>
            <person name="Bloem J."/>
            <person name="Labutti K."/>
            <person name="Salamov A."/>
            <person name="Andreopoulos B."/>
            <person name="Baker S."/>
            <person name="Barry K."/>
            <person name="Bills G."/>
            <person name="Bluhm B."/>
            <person name="Cannon C."/>
            <person name="Castanera R."/>
            <person name="Culley D."/>
            <person name="Daum C."/>
            <person name="Ezra D."/>
            <person name="Gonzalez J."/>
            <person name="Henrissat B."/>
            <person name="Kuo A."/>
            <person name="Liang C."/>
            <person name="Lipzen A."/>
            <person name="Lutzoni F."/>
            <person name="Magnuson J."/>
            <person name="Mondo S."/>
            <person name="Nolan M."/>
            <person name="Ohm R."/>
            <person name="Pangilinan J."/>
            <person name="Park H.-J."/>
            <person name="Ramirez L."/>
            <person name="Alfaro M."/>
            <person name="Sun H."/>
            <person name="Tritt A."/>
            <person name="Yoshinaga Y."/>
            <person name="Zwiers L.-H."/>
            <person name="Turgeon B."/>
            <person name="Goodwin S."/>
            <person name="Spatafora J."/>
            <person name="Crous P."/>
            <person name="Grigoriev I."/>
        </authorList>
    </citation>
    <scope>NUCLEOTIDE SEQUENCE</scope>
    <source>
        <strain evidence="1">CBS 627.86</strain>
    </source>
</reference>